<dbReference type="Gene3D" id="1.10.357.10">
    <property type="entry name" value="Tetracycline Repressor, domain 2"/>
    <property type="match status" value="1"/>
</dbReference>
<keyword evidence="2 4" id="KW-0238">DNA-binding</keyword>
<keyword evidence="1" id="KW-0805">Transcription regulation</keyword>
<proteinExistence type="predicted"/>
<gene>
    <name evidence="7" type="ORF">ACFPEL_27350</name>
</gene>
<dbReference type="InterPro" id="IPR054129">
    <property type="entry name" value="DesT_TetR_C"/>
</dbReference>
<dbReference type="InterPro" id="IPR001647">
    <property type="entry name" value="HTH_TetR"/>
</dbReference>
<dbReference type="SUPFAM" id="SSF46689">
    <property type="entry name" value="Homeodomain-like"/>
    <property type="match status" value="1"/>
</dbReference>
<organism evidence="7 8">
    <name type="scientific">Actinomycetospora chibensis</name>
    <dbReference type="NCBI Taxonomy" id="663606"/>
    <lineage>
        <taxon>Bacteria</taxon>
        <taxon>Bacillati</taxon>
        <taxon>Actinomycetota</taxon>
        <taxon>Actinomycetes</taxon>
        <taxon>Pseudonocardiales</taxon>
        <taxon>Pseudonocardiaceae</taxon>
        <taxon>Actinomycetospora</taxon>
    </lineage>
</organism>
<dbReference type="Proteomes" id="UP001595909">
    <property type="component" value="Unassembled WGS sequence"/>
</dbReference>
<feature type="region of interest" description="Disordered" evidence="5">
    <location>
        <begin position="205"/>
        <end position="236"/>
    </location>
</feature>
<dbReference type="EMBL" id="JBHSIM010000057">
    <property type="protein sequence ID" value="MFC4836154.1"/>
    <property type="molecule type" value="Genomic_DNA"/>
</dbReference>
<dbReference type="Pfam" id="PF21943">
    <property type="entry name" value="TetR_C_46"/>
    <property type="match status" value="1"/>
</dbReference>
<evidence type="ECO:0000256" key="4">
    <source>
        <dbReference type="PROSITE-ProRule" id="PRU00335"/>
    </source>
</evidence>
<evidence type="ECO:0000256" key="5">
    <source>
        <dbReference type="SAM" id="MobiDB-lite"/>
    </source>
</evidence>
<evidence type="ECO:0000256" key="1">
    <source>
        <dbReference type="ARBA" id="ARBA00023015"/>
    </source>
</evidence>
<feature type="compositionally biased region" description="Polar residues" evidence="5">
    <location>
        <begin position="227"/>
        <end position="236"/>
    </location>
</feature>
<dbReference type="PRINTS" id="PR00455">
    <property type="entry name" value="HTHTETR"/>
</dbReference>
<dbReference type="SUPFAM" id="SSF48498">
    <property type="entry name" value="Tetracyclin repressor-like, C-terminal domain"/>
    <property type="match status" value="1"/>
</dbReference>
<evidence type="ECO:0000259" key="6">
    <source>
        <dbReference type="PROSITE" id="PS50977"/>
    </source>
</evidence>
<evidence type="ECO:0000256" key="3">
    <source>
        <dbReference type="ARBA" id="ARBA00023163"/>
    </source>
</evidence>
<dbReference type="PANTHER" id="PTHR30055:SF158">
    <property type="entry name" value="POSSIBLE TRANSCRIPTIONAL REGULATORY PROTEIN (PROBABLY TETR-FAMILY)"/>
    <property type="match status" value="1"/>
</dbReference>
<keyword evidence="8" id="KW-1185">Reference proteome</keyword>
<dbReference type="PROSITE" id="PS50977">
    <property type="entry name" value="HTH_TETR_2"/>
    <property type="match status" value="1"/>
</dbReference>
<sequence length="236" mass="25225">MTPTARPARQRLAPEVRRRQVLDAAVAVFSEQGFHGASMDDVAARAGLSKPMVYAHGGSKDELFAACLHREAERLLRSVEAAATEDTSNDPQTRLWLGLRAFFHALTTRRAGWTVLYRQASTGEFAGEIDALRGRIVAQAAALMAEGLGMPQEAVRPYAHTLVGAAEGLADWWLTGPAPVTGDDAADVLAGMLMSAAWPGLDALRSGRVWTPPQDQRGRTGPERGIGSSSPVSPED</sequence>
<protein>
    <submittedName>
        <fullName evidence="7">TetR family transcriptional regulator</fullName>
    </submittedName>
</protein>
<keyword evidence="3" id="KW-0804">Transcription</keyword>
<evidence type="ECO:0000256" key="2">
    <source>
        <dbReference type="ARBA" id="ARBA00023125"/>
    </source>
</evidence>
<dbReference type="InterPro" id="IPR036271">
    <property type="entry name" value="Tet_transcr_reg_TetR-rel_C_sf"/>
</dbReference>
<dbReference type="InterPro" id="IPR009057">
    <property type="entry name" value="Homeodomain-like_sf"/>
</dbReference>
<comment type="caution">
    <text evidence="7">The sequence shown here is derived from an EMBL/GenBank/DDBJ whole genome shotgun (WGS) entry which is preliminary data.</text>
</comment>
<evidence type="ECO:0000313" key="8">
    <source>
        <dbReference type="Proteomes" id="UP001595909"/>
    </source>
</evidence>
<evidence type="ECO:0000313" key="7">
    <source>
        <dbReference type="EMBL" id="MFC4836154.1"/>
    </source>
</evidence>
<dbReference type="PANTHER" id="PTHR30055">
    <property type="entry name" value="HTH-TYPE TRANSCRIPTIONAL REGULATOR RUTR"/>
    <property type="match status" value="1"/>
</dbReference>
<accession>A0ABV9RRK6</accession>
<feature type="DNA-binding region" description="H-T-H motif" evidence="4">
    <location>
        <begin position="38"/>
        <end position="57"/>
    </location>
</feature>
<dbReference type="InterPro" id="IPR050109">
    <property type="entry name" value="HTH-type_TetR-like_transc_reg"/>
</dbReference>
<feature type="domain" description="HTH tetR-type" evidence="6">
    <location>
        <begin position="15"/>
        <end position="75"/>
    </location>
</feature>
<name>A0ABV9RRK6_9PSEU</name>
<dbReference type="RefSeq" id="WP_274192160.1">
    <property type="nucleotide sequence ID" value="NZ_BAABHN010000057.1"/>
</dbReference>
<reference evidence="8" key="1">
    <citation type="journal article" date="2019" name="Int. J. Syst. Evol. Microbiol.">
        <title>The Global Catalogue of Microorganisms (GCM) 10K type strain sequencing project: providing services to taxonomists for standard genome sequencing and annotation.</title>
        <authorList>
            <consortium name="The Broad Institute Genomics Platform"/>
            <consortium name="The Broad Institute Genome Sequencing Center for Infectious Disease"/>
            <person name="Wu L."/>
            <person name="Ma J."/>
        </authorList>
    </citation>
    <scope>NUCLEOTIDE SEQUENCE [LARGE SCALE GENOMIC DNA]</scope>
    <source>
        <strain evidence="8">CCUG 50347</strain>
    </source>
</reference>
<dbReference type="Pfam" id="PF00440">
    <property type="entry name" value="TetR_N"/>
    <property type="match status" value="1"/>
</dbReference>